<name>A0ABY7WLT1_9SPHI</name>
<dbReference type="Proteomes" id="UP001221558">
    <property type="component" value="Chromosome"/>
</dbReference>
<protein>
    <recommendedName>
        <fullName evidence="3">Secreted protein</fullName>
    </recommendedName>
</protein>
<dbReference type="EMBL" id="CP117880">
    <property type="protein sequence ID" value="WDF70561.1"/>
    <property type="molecule type" value="Genomic_DNA"/>
</dbReference>
<dbReference type="RefSeq" id="WP_274269267.1">
    <property type="nucleotide sequence ID" value="NZ_CP117880.1"/>
</dbReference>
<evidence type="ECO:0008006" key="3">
    <source>
        <dbReference type="Google" id="ProtNLM"/>
    </source>
</evidence>
<evidence type="ECO:0000313" key="1">
    <source>
        <dbReference type="EMBL" id="WDF70561.1"/>
    </source>
</evidence>
<gene>
    <name evidence="1" type="ORF">PQ465_09335</name>
</gene>
<sequence length="128" mass="14983">MRYRIVAILLLITVISSSFSRFCIYAGFELNKSYIVKELCENRSRPAMHCDGKCYLMKKIKAAEDKEKERELKDNLNRLEISFFLEPFEPLLNKMVVLETNILAIPNYTCLYTSQHRNTIFIPPKQVA</sequence>
<organism evidence="1 2">
    <name type="scientific">Sphingobacterium oryzagri</name>
    <dbReference type="NCBI Taxonomy" id="3025669"/>
    <lineage>
        <taxon>Bacteria</taxon>
        <taxon>Pseudomonadati</taxon>
        <taxon>Bacteroidota</taxon>
        <taxon>Sphingobacteriia</taxon>
        <taxon>Sphingobacteriales</taxon>
        <taxon>Sphingobacteriaceae</taxon>
        <taxon>Sphingobacterium</taxon>
    </lineage>
</organism>
<proteinExistence type="predicted"/>
<evidence type="ECO:0000313" key="2">
    <source>
        <dbReference type="Proteomes" id="UP001221558"/>
    </source>
</evidence>
<reference evidence="1 2" key="1">
    <citation type="submission" date="2023-02" db="EMBL/GenBank/DDBJ databases">
        <title>Genome sequence of Sphingobacterium sp. KACC 22765.</title>
        <authorList>
            <person name="Kim S."/>
            <person name="Heo J."/>
            <person name="Kwon S.-W."/>
        </authorList>
    </citation>
    <scope>NUCLEOTIDE SEQUENCE [LARGE SCALE GENOMIC DNA]</scope>
    <source>
        <strain evidence="1 2">KACC 22765</strain>
    </source>
</reference>
<accession>A0ABY7WLT1</accession>
<keyword evidence="2" id="KW-1185">Reference proteome</keyword>